<organism evidence="1 2">
    <name type="scientific">Trichinella zimbabwensis</name>
    <dbReference type="NCBI Taxonomy" id="268475"/>
    <lineage>
        <taxon>Eukaryota</taxon>
        <taxon>Metazoa</taxon>
        <taxon>Ecdysozoa</taxon>
        <taxon>Nematoda</taxon>
        <taxon>Enoplea</taxon>
        <taxon>Dorylaimia</taxon>
        <taxon>Trichinellida</taxon>
        <taxon>Trichinellidae</taxon>
        <taxon>Trichinella</taxon>
    </lineage>
</organism>
<name>A0A0V1HY24_9BILA</name>
<sequence>MQAANFVIEFGELIRCRNFFAFSQSLSQIYLANFQMKNTNRRLLSSLNDERQVDEEEASSCYFAYGIRIHAS</sequence>
<evidence type="ECO:0000313" key="1">
    <source>
        <dbReference type="EMBL" id="KRZ15111.1"/>
    </source>
</evidence>
<proteinExistence type="predicted"/>
<gene>
    <name evidence="1" type="ORF">T11_3385</name>
</gene>
<dbReference type="EMBL" id="JYDP01000019">
    <property type="protein sequence ID" value="KRZ15111.1"/>
    <property type="molecule type" value="Genomic_DNA"/>
</dbReference>
<dbReference type="AlphaFoldDB" id="A0A0V1HY24"/>
<dbReference type="OrthoDB" id="10574788at2759"/>
<reference evidence="1 2" key="1">
    <citation type="submission" date="2015-01" db="EMBL/GenBank/DDBJ databases">
        <title>Evolution of Trichinella species and genotypes.</title>
        <authorList>
            <person name="Korhonen P.K."/>
            <person name="Edoardo P."/>
            <person name="Giuseppe L.R."/>
            <person name="Gasser R.B."/>
        </authorList>
    </citation>
    <scope>NUCLEOTIDE SEQUENCE [LARGE SCALE GENOMIC DNA]</scope>
    <source>
        <strain evidence="1">ISS1029</strain>
    </source>
</reference>
<dbReference type="Proteomes" id="UP000055024">
    <property type="component" value="Unassembled WGS sequence"/>
</dbReference>
<keyword evidence="2" id="KW-1185">Reference proteome</keyword>
<comment type="caution">
    <text evidence="1">The sequence shown here is derived from an EMBL/GenBank/DDBJ whole genome shotgun (WGS) entry which is preliminary data.</text>
</comment>
<evidence type="ECO:0000313" key="2">
    <source>
        <dbReference type="Proteomes" id="UP000055024"/>
    </source>
</evidence>
<accession>A0A0V1HY24</accession>
<protein>
    <submittedName>
        <fullName evidence="1">Uncharacterized protein</fullName>
    </submittedName>
</protein>